<evidence type="ECO:0000256" key="1">
    <source>
        <dbReference type="SAM" id="Coils"/>
    </source>
</evidence>
<reference evidence="3 4" key="1">
    <citation type="submission" date="2012-12" db="EMBL/GenBank/DDBJ databases">
        <title>The Genome Sequence of Bacillus cereus HuB4-4.</title>
        <authorList>
            <consortium name="The Broad Institute Genome Sequencing Platform"/>
            <consortium name="The Broad Institute Genome Sequencing Center for Infectious Disease"/>
            <person name="Feldgarden M."/>
            <person name="Van der Auwera G.A."/>
            <person name="Mahillon J."/>
            <person name="Duprez V."/>
            <person name="Timmery S."/>
            <person name="Mattelet C."/>
            <person name="Dierick K."/>
            <person name="Sun M."/>
            <person name="Yu Z."/>
            <person name="Zhu L."/>
            <person name="Hu X."/>
            <person name="Shank E.B."/>
            <person name="Swiecicka I."/>
            <person name="Hansen B.M."/>
            <person name="Andrup L."/>
            <person name="Walker B."/>
            <person name="Young S.K."/>
            <person name="Zeng Q."/>
            <person name="Gargeya S."/>
            <person name="Fitzgerald M."/>
            <person name="Haas B."/>
            <person name="Abouelleil A."/>
            <person name="Alvarado L."/>
            <person name="Arachchi H.M."/>
            <person name="Berlin A.M."/>
            <person name="Chapman S.B."/>
            <person name="Dewar J."/>
            <person name="Goldberg J."/>
            <person name="Griggs A."/>
            <person name="Gujja S."/>
            <person name="Hansen M."/>
            <person name="Howarth C."/>
            <person name="Imamovic A."/>
            <person name="Larimer J."/>
            <person name="McCowan C."/>
            <person name="Murphy C."/>
            <person name="Neiman D."/>
            <person name="Pearson M."/>
            <person name="Priest M."/>
            <person name="Roberts A."/>
            <person name="Saif S."/>
            <person name="Shea T."/>
            <person name="Sisk P."/>
            <person name="Sykes S."/>
            <person name="Wortman J."/>
            <person name="Nusbaum C."/>
            <person name="Birren B."/>
        </authorList>
    </citation>
    <scope>NUCLEOTIDE SEQUENCE [LARGE SCALE GENOMIC DNA]</scope>
    <source>
        <strain evidence="3 4">HuB4-4</strain>
    </source>
</reference>
<feature type="coiled-coil region" evidence="1">
    <location>
        <begin position="103"/>
        <end position="149"/>
    </location>
</feature>
<comment type="caution">
    <text evidence="3">The sequence shown here is derived from an EMBL/GenBank/DDBJ whole genome shotgun (WGS) entry which is preliminary data.</text>
</comment>
<dbReference type="EMBL" id="AHEF01000102">
    <property type="protein sequence ID" value="EOP79354.1"/>
    <property type="molecule type" value="Genomic_DNA"/>
</dbReference>
<keyword evidence="1" id="KW-0175">Coiled coil</keyword>
<evidence type="ECO:0000313" key="3">
    <source>
        <dbReference type="EMBL" id="EOP79354.1"/>
    </source>
</evidence>
<dbReference type="AlphaFoldDB" id="A0A9W5VIE7"/>
<dbReference type="Proteomes" id="UP000014009">
    <property type="component" value="Unassembled WGS sequence"/>
</dbReference>
<name>A0A9W5VIE7_BACCE</name>
<dbReference type="InterPro" id="IPR014054">
    <property type="entry name" value="Phage_regulatory_Rha"/>
</dbReference>
<evidence type="ECO:0000259" key="2">
    <source>
        <dbReference type="Pfam" id="PF10552"/>
    </source>
</evidence>
<accession>A0A9W5VIE7</accession>
<dbReference type="InterPro" id="IPR018878">
    <property type="entry name" value="ORF6C_dom"/>
</dbReference>
<organism evidence="3 4">
    <name type="scientific">Bacillus cereus HuB4-4</name>
    <dbReference type="NCBI Taxonomy" id="1053211"/>
    <lineage>
        <taxon>Bacteria</taxon>
        <taxon>Bacillati</taxon>
        <taxon>Bacillota</taxon>
        <taxon>Bacilli</taxon>
        <taxon>Bacillales</taxon>
        <taxon>Bacillaceae</taxon>
        <taxon>Bacillus</taxon>
        <taxon>Bacillus cereus group</taxon>
    </lineage>
</organism>
<gene>
    <name evidence="3" type="ORF">IGM_06333</name>
</gene>
<dbReference type="Pfam" id="PF10552">
    <property type="entry name" value="ORF6C"/>
    <property type="match status" value="1"/>
</dbReference>
<feature type="domain" description="ORF6C" evidence="2">
    <location>
        <begin position="130"/>
        <end position="229"/>
    </location>
</feature>
<dbReference type="Pfam" id="PF09669">
    <property type="entry name" value="Phage_pRha"/>
    <property type="match status" value="1"/>
</dbReference>
<evidence type="ECO:0000313" key="4">
    <source>
        <dbReference type="Proteomes" id="UP000014009"/>
    </source>
</evidence>
<proteinExistence type="predicted"/>
<dbReference type="NCBIfam" id="TIGR02681">
    <property type="entry name" value="phage_pRha"/>
    <property type="match status" value="1"/>
</dbReference>
<protein>
    <submittedName>
        <fullName evidence="3">Rha family phage regulatory protein</fullName>
    </submittedName>
</protein>
<sequence length="232" mass="27652">MMSQLLVAQKPVSNLVFVEGNKIVTDSLMIADMFGKEHDNVLRDIRKQISYAGEEFSLLNFEERKYLSRGKRYPKYDLTEEAFTLVVMSYNTKEAVQMKIKFIQEFKRMKEHIQKQNDQQTQMSPLKMIHTMSSEMMKQDERLETIENKLNEKMTIDSYQQTTLLNAKLRRVEKLWGEEPKIRQAFEDKRILHSRAWKDFKMAFVVPSYRDTKEKDFEEALTYLKAWRPGLV</sequence>